<accession>A0ABP9I7Z9</accession>
<sequence length="120" mass="13339">MAPRFAHYGVSVGLPELGGAVDPDVAAHDELMVLLDIISKREVVRARVRVDGRPLVRTTSLWAEHSIHEVRKHAIPRASPVGRISARRDQRRGIIVILVVTARASASIVWNPGFFRYTDL</sequence>
<organism evidence="2 3">
    <name type="scientific">Yinghuangia aomiensis</name>
    <dbReference type="NCBI Taxonomy" id="676205"/>
    <lineage>
        <taxon>Bacteria</taxon>
        <taxon>Bacillati</taxon>
        <taxon>Actinomycetota</taxon>
        <taxon>Actinomycetes</taxon>
        <taxon>Kitasatosporales</taxon>
        <taxon>Streptomycetaceae</taxon>
        <taxon>Yinghuangia</taxon>
    </lineage>
</organism>
<keyword evidence="1" id="KW-0812">Transmembrane</keyword>
<name>A0ABP9I7Z9_9ACTN</name>
<evidence type="ECO:0000313" key="3">
    <source>
        <dbReference type="Proteomes" id="UP001500466"/>
    </source>
</evidence>
<feature type="transmembrane region" description="Helical" evidence="1">
    <location>
        <begin position="93"/>
        <end position="110"/>
    </location>
</feature>
<proteinExistence type="predicted"/>
<evidence type="ECO:0000313" key="2">
    <source>
        <dbReference type="EMBL" id="GAA4991245.1"/>
    </source>
</evidence>
<reference evidence="3" key="1">
    <citation type="journal article" date="2019" name="Int. J. Syst. Evol. Microbiol.">
        <title>The Global Catalogue of Microorganisms (GCM) 10K type strain sequencing project: providing services to taxonomists for standard genome sequencing and annotation.</title>
        <authorList>
            <consortium name="The Broad Institute Genomics Platform"/>
            <consortium name="The Broad Institute Genome Sequencing Center for Infectious Disease"/>
            <person name="Wu L."/>
            <person name="Ma J."/>
        </authorList>
    </citation>
    <scope>NUCLEOTIDE SEQUENCE [LARGE SCALE GENOMIC DNA]</scope>
    <source>
        <strain evidence="3">JCM 17986</strain>
    </source>
</reference>
<gene>
    <name evidence="2" type="ORF">GCM10023205_73970</name>
</gene>
<keyword evidence="1" id="KW-1133">Transmembrane helix</keyword>
<evidence type="ECO:0000256" key="1">
    <source>
        <dbReference type="SAM" id="Phobius"/>
    </source>
</evidence>
<keyword evidence="1" id="KW-0472">Membrane</keyword>
<dbReference type="Proteomes" id="UP001500466">
    <property type="component" value="Unassembled WGS sequence"/>
</dbReference>
<protein>
    <submittedName>
        <fullName evidence="2">Uncharacterized protein</fullName>
    </submittedName>
</protein>
<keyword evidence="3" id="KW-1185">Reference proteome</keyword>
<dbReference type="EMBL" id="BAABHS010000043">
    <property type="protein sequence ID" value="GAA4991245.1"/>
    <property type="molecule type" value="Genomic_DNA"/>
</dbReference>
<comment type="caution">
    <text evidence="2">The sequence shown here is derived from an EMBL/GenBank/DDBJ whole genome shotgun (WGS) entry which is preliminary data.</text>
</comment>